<feature type="transmembrane region" description="Helical" evidence="1">
    <location>
        <begin position="47"/>
        <end position="66"/>
    </location>
</feature>
<sequence length="253" mass="28125">MMTRWCQVAAYSASKVAAAGLVFWGFLVVAGGFELYQMSELTRQLPLWGYIYGYAVLFSVLVDAVLYRCKINFSKTTLTFLLYVVGGYVPFLVWSSGQWIFSLFAGAYGVACALAFLAAAHLFRRWWPYSTAAAILLLAGAVYISTADFTVTKHWMGTRTADGYRAEFTYFNGKKEISVDLGMDQTLSYHIDWQITSGGYGTYLDAEGGTYTNVMRGGEAWVAYRVKKPSTVRIVVTGDRTQGALTIKWEITG</sequence>
<feature type="transmembrane region" description="Helical" evidence="1">
    <location>
        <begin position="78"/>
        <end position="94"/>
    </location>
</feature>
<comment type="caution">
    <text evidence="2">The sequence shown here is derived from an EMBL/GenBank/DDBJ whole genome shotgun (WGS) entry which is preliminary data.</text>
</comment>
<dbReference type="AlphaFoldDB" id="A0A7X0VHH0"/>
<organism evidence="2 3">
    <name type="scientific">Cohnella nanjingensis</name>
    <dbReference type="NCBI Taxonomy" id="1387779"/>
    <lineage>
        <taxon>Bacteria</taxon>
        <taxon>Bacillati</taxon>
        <taxon>Bacillota</taxon>
        <taxon>Bacilli</taxon>
        <taxon>Bacillales</taxon>
        <taxon>Paenibacillaceae</taxon>
        <taxon>Cohnella</taxon>
    </lineage>
</organism>
<dbReference type="EMBL" id="JACJVP010000039">
    <property type="protein sequence ID" value="MBB6673478.1"/>
    <property type="molecule type" value="Genomic_DNA"/>
</dbReference>
<keyword evidence="1" id="KW-0472">Membrane</keyword>
<dbReference type="RefSeq" id="WP_185671337.1">
    <property type="nucleotide sequence ID" value="NZ_JACJVP010000039.1"/>
</dbReference>
<keyword evidence="1" id="KW-0812">Transmembrane</keyword>
<protein>
    <submittedName>
        <fullName evidence="2">Uncharacterized protein</fullName>
    </submittedName>
</protein>
<evidence type="ECO:0000313" key="3">
    <source>
        <dbReference type="Proteomes" id="UP000547209"/>
    </source>
</evidence>
<name>A0A7X0VHH0_9BACL</name>
<feature type="transmembrane region" description="Helical" evidence="1">
    <location>
        <begin position="126"/>
        <end position="144"/>
    </location>
</feature>
<gene>
    <name evidence="2" type="ORF">H7C19_22625</name>
</gene>
<accession>A0A7X0VHH0</accession>
<keyword evidence="3" id="KW-1185">Reference proteome</keyword>
<reference evidence="2 3" key="1">
    <citation type="submission" date="2020-08" db="EMBL/GenBank/DDBJ databases">
        <title>Cohnella phylogeny.</title>
        <authorList>
            <person name="Dunlap C."/>
        </authorList>
    </citation>
    <scope>NUCLEOTIDE SEQUENCE [LARGE SCALE GENOMIC DNA]</scope>
    <source>
        <strain evidence="2 3">DSM 28246</strain>
    </source>
</reference>
<evidence type="ECO:0000256" key="1">
    <source>
        <dbReference type="SAM" id="Phobius"/>
    </source>
</evidence>
<proteinExistence type="predicted"/>
<evidence type="ECO:0000313" key="2">
    <source>
        <dbReference type="EMBL" id="MBB6673478.1"/>
    </source>
</evidence>
<keyword evidence="1" id="KW-1133">Transmembrane helix</keyword>
<dbReference type="Proteomes" id="UP000547209">
    <property type="component" value="Unassembled WGS sequence"/>
</dbReference>
<feature type="transmembrane region" description="Helical" evidence="1">
    <location>
        <begin position="100"/>
        <end position="119"/>
    </location>
</feature>